<name>A0A1D6NYU5_MAIZE</name>
<dbReference type="AlphaFoldDB" id="A0A1D6NYU5"/>
<dbReference type="EMBL" id="CM000785">
    <property type="protein sequence ID" value="AQL03146.1"/>
    <property type="molecule type" value="Genomic_DNA"/>
</dbReference>
<feature type="compositionally biased region" description="Low complexity" evidence="1">
    <location>
        <begin position="23"/>
        <end position="34"/>
    </location>
</feature>
<proteinExistence type="predicted"/>
<organism evidence="2">
    <name type="scientific">Zea mays</name>
    <name type="common">Maize</name>
    <dbReference type="NCBI Taxonomy" id="4577"/>
    <lineage>
        <taxon>Eukaryota</taxon>
        <taxon>Viridiplantae</taxon>
        <taxon>Streptophyta</taxon>
        <taxon>Embryophyta</taxon>
        <taxon>Tracheophyta</taxon>
        <taxon>Spermatophyta</taxon>
        <taxon>Magnoliopsida</taxon>
        <taxon>Liliopsida</taxon>
        <taxon>Poales</taxon>
        <taxon>Poaceae</taxon>
        <taxon>PACMAD clade</taxon>
        <taxon>Panicoideae</taxon>
        <taxon>Andropogonodae</taxon>
        <taxon>Andropogoneae</taxon>
        <taxon>Tripsacinae</taxon>
        <taxon>Zea</taxon>
    </lineage>
</organism>
<feature type="region of interest" description="Disordered" evidence="1">
    <location>
        <begin position="23"/>
        <end position="109"/>
    </location>
</feature>
<sequence>MGRGGDYAGEYESGWLGASAAAQGTQGAATIAGEGRARARGAGCGLRGRSLRRRRGGGKGRHRGDAGGGTPPPRKVRGGRGRPCTNGKTKKQRNPWYNNGGFSPGKKTQLRRKLSIDRDSEVQSMNQTRPDEALDEKAIAVSLDFTDDAQIGSNCLPELEPLPNFGEQFRELGVEFGETVSCSGMGFTRRSQTCIYI</sequence>
<reference evidence="2" key="1">
    <citation type="submission" date="2015-12" db="EMBL/GenBank/DDBJ databases">
        <title>Update maize B73 reference genome by single molecule sequencing technologies.</title>
        <authorList>
            <consortium name="Maize Genome Sequencing Project"/>
            <person name="Ware D."/>
        </authorList>
    </citation>
    <scope>NUCLEOTIDE SEQUENCE</scope>
    <source>
        <tissue evidence="2">Seedling</tissue>
    </source>
</reference>
<dbReference type="InParanoid" id="A0A1D6NYU5"/>
<feature type="compositionally biased region" description="Basic residues" evidence="1">
    <location>
        <begin position="49"/>
        <end position="62"/>
    </location>
</feature>
<protein>
    <submittedName>
        <fullName evidence="2">Uncharacterized protein</fullName>
    </submittedName>
</protein>
<evidence type="ECO:0000313" key="2">
    <source>
        <dbReference type="EMBL" id="AQL03146.1"/>
    </source>
</evidence>
<gene>
    <name evidence="2" type="ORF">ZEAMMB73_Zm00001d045773</name>
</gene>
<accession>A0A1D6NYU5</accession>
<evidence type="ECO:0000256" key="1">
    <source>
        <dbReference type="SAM" id="MobiDB-lite"/>
    </source>
</evidence>